<dbReference type="EMBL" id="LLZG01000411">
    <property type="protein sequence ID" value="KUL21109.1"/>
    <property type="molecule type" value="Genomic_DNA"/>
</dbReference>
<dbReference type="AlphaFoldDB" id="A0A101J6F5"/>
<gene>
    <name evidence="1" type="ORF">ADL12_45575</name>
</gene>
<dbReference type="Proteomes" id="UP000053923">
    <property type="component" value="Unassembled WGS sequence"/>
</dbReference>
<reference evidence="2" key="1">
    <citation type="submission" date="2015-10" db="EMBL/GenBank/DDBJ databases">
        <authorList>
            <person name="Ju K.-S."/>
            <person name="Doroghazi J.R."/>
            <person name="Metcalf W.W."/>
        </authorList>
    </citation>
    <scope>NUCLEOTIDE SEQUENCE [LARGE SCALE GENOMIC DNA]</scope>
    <source>
        <strain evidence="2">NRRL 3151</strain>
    </source>
</reference>
<proteinExistence type="predicted"/>
<accession>A0A101J6F5</accession>
<comment type="caution">
    <text evidence="1">The sequence shown here is derived from an EMBL/GenBank/DDBJ whole genome shotgun (WGS) entry which is preliminary data.</text>
</comment>
<sequence>MAWIVQRSEDVTAFVHSRRARRLTEEFTERARGLAAELYVRACELHRLNQELRQAHARERQVAVACRKPCSRTPT</sequence>
<evidence type="ECO:0000313" key="2">
    <source>
        <dbReference type="Proteomes" id="UP000053923"/>
    </source>
</evidence>
<name>A0A101J6F5_9ACTN</name>
<dbReference type="RefSeq" id="WP_062714663.1">
    <property type="nucleotide sequence ID" value="NZ_LLZG01000411.1"/>
</dbReference>
<organism evidence="1 2">
    <name type="scientific">Streptomyces regalis</name>
    <dbReference type="NCBI Taxonomy" id="68262"/>
    <lineage>
        <taxon>Bacteria</taxon>
        <taxon>Bacillati</taxon>
        <taxon>Actinomycetota</taxon>
        <taxon>Actinomycetes</taxon>
        <taxon>Kitasatosporales</taxon>
        <taxon>Streptomycetaceae</taxon>
        <taxon>Streptomyces</taxon>
    </lineage>
</organism>
<keyword evidence="2" id="KW-1185">Reference proteome</keyword>
<evidence type="ECO:0000313" key="1">
    <source>
        <dbReference type="EMBL" id="KUL21109.1"/>
    </source>
</evidence>
<protein>
    <submittedName>
        <fullName evidence="1">Uncharacterized protein</fullName>
    </submittedName>
</protein>